<protein>
    <submittedName>
        <fullName evidence="1">Uncharacterized protein</fullName>
    </submittedName>
</protein>
<dbReference type="EMBL" id="BAAALT010000093">
    <property type="protein sequence ID" value="GAA1808482.1"/>
    <property type="molecule type" value="Genomic_DNA"/>
</dbReference>
<accession>A0ABN2M3J0</accession>
<keyword evidence="2" id="KW-1185">Reference proteome</keyword>
<sequence>MHEIFRSLPWPFEQAEFPSNLGAVVQWTVANGEAPALFVGHTGDNSWLVGDGVNDPNVPGACAAMCIWSAIDHNSSMRELADLPIGWAAERDAPGDPWRRAPFQLLD</sequence>
<reference evidence="1 2" key="1">
    <citation type="journal article" date="2019" name="Int. J. Syst. Evol. Microbiol.">
        <title>The Global Catalogue of Microorganisms (GCM) 10K type strain sequencing project: providing services to taxonomists for standard genome sequencing and annotation.</title>
        <authorList>
            <consortium name="The Broad Institute Genomics Platform"/>
            <consortium name="The Broad Institute Genome Sequencing Center for Infectious Disease"/>
            <person name="Wu L."/>
            <person name="Ma J."/>
        </authorList>
    </citation>
    <scope>NUCLEOTIDE SEQUENCE [LARGE SCALE GENOMIC DNA]</scope>
    <source>
        <strain evidence="1 2">JCM 13250</strain>
    </source>
</reference>
<proteinExistence type="predicted"/>
<dbReference type="RefSeq" id="WP_344132125.1">
    <property type="nucleotide sequence ID" value="NZ_BAAALT010000093.1"/>
</dbReference>
<name>A0ABN2M3J0_9ACTN</name>
<evidence type="ECO:0000313" key="1">
    <source>
        <dbReference type="EMBL" id="GAA1808482.1"/>
    </source>
</evidence>
<dbReference type="Proteomes" id="UP001500218">
    <property type="component" value="Unassembled WGS sequence"/>
</dbReference>
<evidence type="ECO:0000313" key="2">
    <source>
        <dbReference type="Proteomes" id="UP001500218"/>
    </source>
</evidence>
<organism evidence="1 2">
    <name type="scientific">Luedemannella flava</name>
    <dbReference type="NCBI Taxonomy" id="349316"/>
    <lineage>
        <taxon>Bacteria</taxon>
        <taxon>Bacillati</taxon>
        <taxon>Actinomycetota</taxon>
        <taxon>Actinomycetes</taxon>
        <taxon>Micromonosporales</taxon>
        <taxon>Micromonosporaceae</taxon>
        <taxon>Luedemannella</taxon>
    </lineage>
</organism>
<gene>
    <name evidence="1" type="ORF">GCM10009682_32830</name>
</gene>
<comment type="caution">
    <text evidence="1">The sequence shown here is derived from an EMBL/GenBank/DDBJ whole genome shotgun (WGS) entry which is preliminary data.</text>
</comment>